<accession>R7TBE4</accession>
<organism evidence="2">
    <name type="scientific">Capitella teleta</name>
    <name type="common">Polychaete worm</name>
    <dbReference type="NCBI Taxonomy" id="283909"/>
    <lineage>
        <taxon>Eukaryota</taxon>
        <taxon>Metazoa</taxon>
        <taxon>Spiralia</taxon>
        <taxon>Lophotrochozoa</taxon>
        <taxon>Annelida</taxon>
        <taxon>Polychaeta</taxon>
        <taxon>Sedentaria</taxon>
        <taxon>Scolecida</taxon>
        <taxon>Capitellidae</taxon>
        <taxon>Capitella</taxon>
    </lineage>
</organism>
<reference evidence="2 4" key="2">
    <citation type="journal article" date="2013" name="Nature">
        <title>Insights into bilaterian evolution from three spiralian genomes.</title>
        <authorList>
            <person name="Simakov O."/>
            <person name="Marletaz F."/>
            <person name="Cho S.J."/>
            <person name="Edsinger-Gonzales E."/>
            <person name="Havlak P."/>
            <person name="Hellsten U."/>
            <person name="Kuo D.H."/>
            <person name="Larsson T."/>
            <person name="Lv J."/>
            <person name="Arendt D."/>
            <person name="Savage R."/>
            <person name="Osoegawa K."/>
            <person name="de Jong P."/>
            <person name="Grimwood J."/>
            <person name="Chapman J.A."/>
            <person name="Shapiro H."/>
            <person name="Aerts A."/>
            <person name="Otillar R.P."/>
            <person name="Terry A.Y."/>
            <person name="Boore J.L."/>
            <person name="Grigoriev I.V."/>
            <person name="Lindberg D.R."/>
            <person name="Seaver E.C."/>
            <person name="Weisblat D.A."/>
            <person name="Putnam N.H."/>
            <person name="Rokhsar D.S."/>
        </authorList>
    </citation>
    <scope>NUCLEOTIDE SEQUENCE</scope>
    <source>
        <strain evidence="2 4">I ESC-2004</strain>
    </source>
</reference>
<evidence type="ECO:0000313" key="3">
    <source>
        <dbReference type="EnsemblMetazoa" id="CapteP185278"/>
    </source>
</evidence>
<feature type="chain" id="PRO_5008786836" description="N-formylglutamate amidohydrolase" evidence="1">
    <location>
        <begin position="18"/>
        <end position="293"/>
    </location>
</feature>
<dbReference type="OMA" id="IHGHTHP"/>
<evidence type="ECO:0000256" key="1">
    <source>
        <dbReference type="SAM" id="SignalP"/>
    </source>
</evidence>
<dbReference type="EnsemblMetazoa" id="CapteT185278">
    <property type="protein sequence ID" value="CapteP185278"/>
    <property type="gene ID" value="CapteG185278"/>
</dbReference>
<name>R7TBE4_CAPTE</name>
<dbReference type="OrthoDB" id="71260at2759"/>
<evidence type="ECO:0000313" key="4">
    <source>
        <dbReference type="Proteomes" id="UP000014760"/>
    </source>
</evidence>
<gene>
    <name evidence="2" type="ORF">CAPTEDRAFT_185278</name>
</gene>
<evidence type="ECO:0000313" key="2">
    <source>
        <dbReference type="EMBL" id="ELT88334.1"/>
    </source>
</evidence>
<dbReference type="EMBL" id="AMQN01003462">
    <property type="status" value="NOT_ANNOTATED_CDS"/>
    <property type="molecule type" value="Genomic_DNA"/>
</dbReference>
<protein>
    <recommendedName>
        <fullName evidence="5">N-formylglutamate amidohydrolase</fullName>
    </recommendedName>
</protein>
<keyword evidence="1" id="KW-0732">Signal</keyword>
<reference evidence="4" key="1">
    <citation type="submission" date="2012-12" db="EMBL/GenBank/DDBJ databases">
        <authorList>
            <person name="Hellsten U."/>
            <person name="Grimwood J."/>
            <person name="Chapman J.A."/>
            <person name="Shapiro H."/>
            <person name="Aerts A."/>
            <person name="Otillar R.P."/>
            <person name="Terry A.Y."/>
            <person name="Boore J.L."/>
            <person name="Simakov O."/>
            <person name="Marletaz F."/>
            <person name="Cho S.-J."/>
            <person name="Edsinger-Gonzales E."/>
            <person name="Havlak P."/>
            <person name="Kuo D.-H."/>
            <person name="Larsson T."/>
            <person name="Lv J."/>
            <person name="Arendt D."/>
            <person name="Savage R."/>
            <person name="Osoegawa K."/>
            <person name="de Jong P."/>
            <person name="Lindberg D.R."/>
            <person name="Seaver E.C."/>
            <person name="Weisblat D.A."/>
            <person name="Putnam N.H."/>
            <person name="Grigoriev I.V."/>
            <person name="Rokhsar D.S."/>
        </authorList>
    </citation>
    <scope>NUCLEOTIDE SEQUENCE</scope>
    <source>
        <strain evidence="4">I ESC-2004</strain>
    </source>
</reference>
<dbReference type="HOGENOM" id="CLU_063862_1_0_1"/>
<dbReference type="EMBL" id="KB311873">
    <property type="protein sequence ID" value="ELT88334.1"/>
    <property type="molecule type" value="Genomic_DNA"/>
</dbReference>
<dbReference type="AlphaFoldDB" id="R7TBE4"/>
<keyword evidence="4" id="KW-1185">Reference proteome</keyword>
<evidence type="ECO:0008006" key="5">
    <source>
        <dbReference type="Google" id="ProtNLM"/>
    </source>
</evidence>
<sequence>MTTYHLLLAVFFTKSLAQEYVTFIEGHADSKIILSAPHGGSLIPEGSQAREAGCMGPEGCIYTFNCGEIDPTNCGVTTVKDLNTAELAIELREFLCDISVCPALVMNNLHRTRLDPNREINEAAFGVPEMEEAYNDYMGYLEEAQTSLKTRGLVLDLHGHGHAIQRAELGYLILASQLNNDDLDPSDSSIQRLYEDHQVSFEEMLRGETSLGGYMEAAGLAAIPTPLDPKPLNDAYFTGGYITRYYGSRYDSSTAPTDAIQIECSSDQRSDEERPEFVEALGGAVVDFVQQYY</sequence>
<reference evidence="3" key="3">
    <citation type="submission" date="2015-06" db="UniProtKB">
        <authorList>
            <consortium name="EnsemblMetazoa"/>
        </authorList>
    </citation>
    <scope>IDENTIFICATION</scope>
</reference>
<feature type="signal peptide" evidence="1">
    <location>
        <begin position="1"/>
        <end position="17"/>
    </location>
</feature>
<dbReference type="Proteomes" id="UP000014760">
    <property type="component" value="Unassembled WGS sequence"/>
</dbReference>
<dbReference type="Gene3D" id="3.40.630.40">
    <property type="entry name" value="Zn-dependent exopeptidases"/>
    <property type="match status" value="1"/>
</dbReference>
<proteinExistence type="predicted"/>